<protein>
    <recommendedName>
        <fullName evidence="12">ATP synthase subunit b</fullName>
    </recommendedName>
    <alternativeName>
        <fullName evidence="12">ATP synthase F(0) sector subunit b</fullName>
    </alternativeName>
    <alternativeName>
        <fullName evidence="12">ATPase subunit I</fullName>
    </alternativeName>
    <alternativeName>
        <fullName evidence="12">F-type ATPase subunit b</fullName>
        <shortName evidence="12">F-ATPase subunit b</shortName>
    </alternativeName>
</protein>
<evidence type="ECO:0000256" key="8">
    <source>
        <dbReference type="ARBA" id="ARBA00023136"/>
    </source>
</evidence>
<evidence type="ECO:0000256" key="9">
    <source>
        <dbReference type="ARBA" id="ARBA00023310"/>
    </source>
</evidence>
<keyword evidence="5 12" id="KW-0375">Hydrogen ion transport</keyword>
<comment type="function">
    <text evidence="12">Component of the F(0) channel, it forms part of the peripheral stalk, linking F(1) to F(0).</text>
</comment>
<feature type="coiled-coil region" evidence="14">
    <location>
        <begin position="48"/>
        <end position="75"/>
    </location>
</feature>
<feature type="transmembrane region" description="Helical" evidence="12">
    <location>
        <begin position="12"/>
        <end position="34"/>
    </location>
</feature>
<dbReference type="Proteomes" id="UP000177987">
    <property type="component" value="Unassembled WGS sequence"/>
</dbReference>
<evidence type="ECO:0000256" key="11">
    <source>
        <dbReference type="ARBA" id="ARBA00037847"/>
    </source>
</evidence>
<keyword evidence="7 12" id="KW-0406">Ion transport</keyword>
<comment type="caution">
    <text evidence="15">The sequence shown here is derived from an EMBL/GenBank/DDBJ whole genome shotgun (WGS) entry which is preliminary data.</text>
</comment>
<evidence type="ECO:0000256" key="12">
    <source>
        <dbReference type="HAMAP-Rule" id="MF_01398"/>
    </source>
</evidence>
<keyword evidence="3 12" id="KW-0138">CF(0)</keyword>
<comment type="similarity">
    <text evidence="1 12 13">Belongs to the ATPase B chain family.</text>
</comment>
<dbReference type="Gene3D" id="6.10.250.1580">
    <property type="match status" value="1"/>
</dbReference>
<dbReference type="GO" id="GO:0005886">
    <property type="term" value="C:plasma membrane"/>
    <property type="evidence" value="ECO:0007669"/>
    <property type="project" value="UniProtKB-SubCell"/>
</dbReference>
<dbReference type="Pfam" id="PF00430">
    <property type="entry name" value="ATP-synt_B"/>
    <property type="match status" value="1"/>
</dbReference>
<evidence type="ECO:0000313" key="15">
    <source>
        <dbReference type="EMBL" id="OHA83418.1"/>
    </source>
</evidence>
<keyword evidence="12" id="KW-1003">Cell membrane</keyword>
<dbReference type="GO" id="GO:0046933">
    <property type="term" value="F:proton-transporting ATP synthase activity, rotational mechanism"/>
    <property type="evidence" value="ECO:0007669"/>
    <property type="project" value="UniProtKB-UniRule"/>
</dbReference>
<evidence type="ECO:0000256" key="10">
    <source>
        <dbReference type="ARBA" id="ARBA00025198"/>
    </source>
</evidence>
<dbReference type="NCBIfam" id="TIGR01144">
    <property type="entry name" value="ATP_synt_b"/>
    <property type="match status" value="1"/>
</dbReference>
<evidence type="ECO:0000256" key="2">
    <source>
        <dbReference type="ARBA" id="ARBA00022448"/>
    </source>
</evidence>
<accession>A0A1G2SF57</accession>
<reference evidence="15 16" key="1">
    <citation type="journal article" date="2016" name="Nat. Commun.">
        <title>Thousands of microbial genomes shed light on interconnected biogeochemical processes in an aquifer system.</title>
        <authorList>
            <person name="Anantharaman K."/>
            <person name="Brown C.T."/>
            <person name="Hug L.A."/>
            <person name="Sharon I."/>
            <person name="Castelle C.J."/>
            <person name="Probst A.J."/>
            <person name="Thomas B.C."/>
            <person name="Singh A."/>
            <person name="Wilkins M.J."/>
            <person name="Karaoz U."/>
            <person name="Brodie E.L."/>
            <person name="Williams K.H."/>
            <person name="Hubbard S.S."/>
            <person name="Banfield J.F."/>
        </authorList>
    </citation>
    <scope>NUCLEOTIDE SEQUENCE [LARGE SCALE GENOMIC DNA]</scope>
</reference>
<evidence type="ECO:0000256" key="13">
    <source>
        <dbReference type="RuleBase" id="RU003848"/>
    </source>
</evidence>
<sequence length="147" mass="16792">MEQIITVFGINWKLLLIQGVNFGLLLFVLQRFLYKPVLAMVDVRRAKIVRAIKDAEQAEEELGLAEVEKAHILREATQKGDEIIVAAKKHAEGEEHLIMKDAHRKAVHLLNEAERRAEREHEEMIAKAEREVARMAVLAAEKVLRTP</sequence>
<feature type="coiled-coil region" evidence="14">
    <location>
        <begin position="103"/>
        <end position="131"/>
    </location>
</feature>
<evidence type="ECO:0000256" key="3">
    <source>
        <dbReference type="ARBA" id="ARBA00022547"/>
    </source>
</evidence>
<keyword evidence="4 12" id="KW-0812">Transmembrane</keyword>
<dbReference type="InterPro" id="IPR050059">
    <property type="entry name" value="ATP_synthase_B_chain"/>
</dbReference>
<dbReference type="AlphaFoldDB" id="A0A1G2SF57"/>
<proteinExistence type="inferred from homology"/>
<keyword evidence="8 12" id="KW-0472">Membrane</keyword>
<dbReference type="GO" id="GO:0012505">
    <property type="term" value="C:endomembrane system"/>
    <property type="evidence" value="ECO:0007669"/>
    <property type="project" value="UniProtKB-SubCell"/>
</dbReference>
<dbReference type="InterPro" id="IPR005864">
    <property type="entry name" value="ATP_synth_F0_bsu_bac"/>
</dbReference>
<dbReference type="InterPro" id="IPR002146">
    <property type="entry name" value="ATP_synth_b/b'su_bac/chlpt"/>
</dbReference>
<dbReference type="PANTHER" id="PTHR33445:SF2">
    <property type="entry name" value="ATP SYNTHASE SUBUNIT B', CHLOROPLASTIC"/>
    <property type="match status" value="1"/>
</dbReference>
<dbReference type="HAMAP" id="MF_01398">
    <property type="entry name" value="ATP_synth_b_bprime"/>
    <property type="match status" value="1"/>
</dbReference>
<evidence type="ECO:0000256" key="14">
    <source>
        <dbReference type="SAM" id="Coils"/>
    </source>
</evidence>
<dbReference type="GO" id="GO:0046961">
    <property type="term" value="F:proton-transporting ATPase activity, rotational mechanism"/>
    <property type="evidence" value="ECO:0007669"/>
    <property type="project" value="TreeGrafter"/>
</dbReference>
<organism evidence="15 16">
    <name type="scientific">Candidatus Yonathbacteria bacterium RIFCSPLOWO2_01_FULL_47_33b</name>
    <dbReference type="NCBI Taxonomy" id="1802727"/>
    <lineage>
        <taxon>Bacteria</taxon>
        <taxon>Candidatus Yonathiibacteriota</taxon>
    </lineage>
</organism>
<evidence type="ECO:0000256" key="5">
    <source>
        <dbReference type="ARBA" id="ARBA00022781"/>
    </source>
</evidence>
<gene>
    <name evidence="12" type="primary">atpF</name>
    <name evidence="15" type="ORF">A2937_03810</name>
</gene>
<evidence type="ECO:0000256" key="1">
    <source>
        <dbReference type="ARBA" id="ARBA00005513"/>
    </source>
</evidence>
<keyword evidence="2 12" id="KW-0813">Transport</keyword>
<keyword evidence="6 12" id="KW-1133">Transmembrane helix</keyword>
<keyword evidence="14" id="KW-0175">Coiled coil</keyword>
<evidence type="ECO:0000256" key="6">
    <source>
        <dbReference type="ARBA" id="ARBA00022989"/>
    </source>
</evidence>
<keyword evidence="9 12" id="KW-0066">ATP synthesis</keyword>
<dbReference type="CDD" id="cd06503">
    <property type="entry name" value="ATP-synt_Fo_b"/>
    <property type="match status" value="1"/>
</dbReference>
<comment type="subcellular location">
    <subcellularLocation>
        <location evidence="12">Cell membrane</location>
        <topology evidence="12">Single-pass membrane protein</topology>
    </subcellularLocation>
    <subcellularLocation>
        <location evidence="11">Endomembrane system</location>
        <topology evidence="11">Single-pass membrane protein</topology>
    </subcellularLocation>
</comment>
<dbReference type="PANTHER" id="PTHR33445">
    <property type="entry name" value="ATP SYNTHASE SUBUNIT B', CHLOROPLASTIC"/>
    <property type="match status" value="1"/>
</dbReference>
<evidence type="ECO:0000256" key="4">
    <source>
        <dbReference type="ARBA" id="ARBA00022692"/>
    </source>
</evidence>
<comment type="subunit">
    <text evidence="12">F-type ATPases have 2 components, F(1) - the catalytic core - and F(0) - the membrane proton channel. F(1) has five subunits: alpha(3), beta(3), gamma(1), delta(1), epsilon(1). F(0) has three main subunits: a(1), b(2) and c(10-14). The alpha and beta chains form an alternating ring which encloses part of the gamma chain. F(1) is attached to F(0) by a central stalk formed by the gamma and epsilon chains, while a peripheral stalk is formed by the delta and b chains.</text>
</comment>
<name>A0A1G2SF57_9BACT</name>
<dbReference type="STRING" id="1802727.A2937_03810"/>
<evidence type="ECO:0000256" key="7">
    <source>
        <dbReference type="ARBA" id="ARBA00023065"/>
    </source>
</evidence>
<dbReference type="GO" id="GO:0045259">
    <property type="term" value="C:proton-transporting ATP synthase complex"/>
    <property type="evidence" value="ECO:0007669"/>
    <property type="project" value="UniProtKB-KW"/>
</dbReference>
<evidence type="ECO:0000313" key="16">
    <source>
        <dbReference type="Proteomes" id="UP000177987"/>
    </source>
</evidence>
<dbReference type="EMBL" id="MHUW01000017">
    <property type="protein sequence ID" value="OHA83418.1"/>
    <property type="molecule type" value="Genomic_DNA"/>
</dbReference>
<comment type="function">
    <text evidence="10 12">F(1)F(0) ATP synthase produces ATP from ADP in the presence of a proton or sodium gradient. F-type ATPases consist of two structural domains, F(1) containing the extramembraneous catalytic core and F(0) containing the membrane proton channel, linked together by a central stalk and a peripheral stalk. During catalysis, ATP synthesis in the catalytic domain of F(1) is coupled via a rotary mechanism of the central stalk subunits to proton translocation.</text>
</comment>